<gene>
    <name evidence="3" type="ORF">FZC36_01235</name>
</gene>
<evidence type="ECO:0008006" key="5">
    <source>
        <dbReference type="Google" id="ProtNLM"/>
    </source>
</evidence>
<keyword evidence="2" id="KW-0663">Pyridoxal phosphate</keyword>
<reference evidence="3 4" key="1">
    <citation type="submission" date="2019-08" db="EMBL/GenBank/DDBJ databases">
        <title>Highly reduced genomes of protist endosymbionts show evolutionary convergence.</title>
        <authorList>
            <person name="George E."/>
            <person name="Husnik F."/>
            <person name="Tashyreva D."/>
            <person name="Prokopchuk G."/>
            <person name="Horak A."/>
            <person name="Kwong W.K."/>
            <person name="Lukes J."/>
            <person name="Keeling P.J."/>
        </authorList>
    </citation>
    <scope>NUCLEOTIDE SEQUENCE [LARGE SCALE GENOMIC DNA]</scope>
    <source>
        <strain evidence="3">1604HC</strain>
    </source>
</reference>
<dbReference type="GO" id="GO:0004760">
    <property type="term" value="F:L-serine-pyruvate transaminase activity"/>
    <property type="evidence" value="ECO:0007669"/>
    <property type="project" value="TreeGrafter"/>
</dbReference>
<sequence length="450" mass="51306">MFSSGPTKKHCDFDIKSLGNFLKQRNHVSDQGIEKIKELSDKVRESLKIPHDYKIGFVNGSCTGALEAVFWNALGDRSVFVLDYGLFGKRWADDILLNIKMPGKRLDLSQIELIKKAASNNGSYNSSYDTSKGSELRVSEKEIEYETPIIYDNDFVFTMTETATGEKWFDKEFLRKVKGLRIADLTSAVFCEEIEWDFLDCAAFSFQKALGAEAGLGCIVMNPKGFRRVLEREKISNKSVCAKFPIPRFMKITENLFKNIMPNTPSFIVVEDIIQSINSFMKLGGIKNSIKECTNNRECLLKNICYLENVNKACLFDNESSDGGYAMNNIHTCNETIENNDNDVKNLKSEFIAKSGNELDTLRSIQQSNYVLCLKPSYKKWNYLSKNEKWNFINLVAEKLEGYDVLGIVGHSMSEPCFRFCTGPTIFVNKQYIKYFMQTFINVAEDKDIT</sequence>
<proteinExistence type="predicted"/>
<organism evidence="3 4">
    <name type="scientific">Candidatus Nesciobacter abundans</name>
    <dbReference type="NCBI Taxonomy" id="2601668"/>
    <lineage>
        <taxon>Bacteria</taxon>
        <taxon>Pseudomonadati</taxon>
        <taxon>Pseudomonadota</taxon>
        <taxon>Alphaproteobacteria</taxon>
        <taxon>Holosporales</taxon>
        <taxon>Holosporaceae</taxon>
        <taxon>Candidatus Nesciobacter</taxon>
    </lineage>
</organism>
<dbReference type="InterPro" id="IPR015421">
    <property type="entry name" value="PyrdxlP-dep_Trfase_major"/>
</dbReference>
<dbReference type="GO" id="GO:0008453">
    <property type="term" value="F:alanine-glyoxylate transaminase activity"/>
    <property type="evidence" value="ECO:0007669"/>
    <property type="project" value="TreeGrafter"/>
</dbReference>
<dbReference type="EMBL" id="CP043314">
    <property type="protein sequence ID" value="QEK39058.1"/>
    <property type="molecule type" value="Genomic_DNA"/>
</dbReference>
<dbReference type="RefSeq" id="WP_148972181.1">
    <property type="nucleotide sequence ID" value="NZ_CP043314.1"/>
</dbReference>
<accession>A0A5C0UG69</accession>
<dbReference type="PANTHER" id="PTHR21152">
    <property type="entry name" value="AMINOTRANSFERASE CLASS V"/>
    <property type="match status" value="1"/>
</dbReference>
<dbReference type="PANTHER" id="PTHR21152:SF40">
    <property type="entry name" value="ALANINE--GLYOXYLATE AMINOTRANSFERASE"/>
    <property type="match status" value="1"/>
</dbReference>
<evidence type="ECO:0000256" key="2">
    <source>
        <dbReference type="ARBA" id="ARBA00022898"/>
    </source>
</evidence>
<evidence type="ECO:0000256" key="1">
    <source>
        <dbReference type="ARBA" id="ARBA00001933"/>
    </source>
</evidence>
<dbReference type="Gene3D" id="3.40.640.10">
    <property type="entry name" value="Type I PLP-dependent aspartate aminotransferase-like (Major domain)"/>
    <property type="match status" value="1"/>
</dbReference>
<evidence type="ECO:0000313" key="4">
    <source>
        <dbReference type="Proteomes" id="UP000324924"/>
    </source>
</evidence>
<dbReference type="Proteomes" id="UP000324924">
    <property type="component" value="Chromosome"/>
</dbReference>
<dbReference type="OrthoDB" id="9772439at2"/>
<dbReference type="SUPFAM" id="SSF53383">
    <property type="entry name" value="PLP-dependent transferases"/>
    <property type="match status" value="1"/>
</dbReference>
<evidence type="ECO:0000313" key="3">
    <source>
        <dbReference type="EMBL" id="QEK39058.1"/>
    </source>
</evidence>
<dbReference type="AlphaFoldDB" id="A0A5C0UG69"/>
<dbReference type="KEGG" id="nabu:FZC36_01235"/>
<protein>
    <recommendedName>
        <fullName evidence="5">Phosphoserine transaminase</fullName>
    </recommendedName>
</protein>
<dbReference type="GO" id="GO:0019265">
    <property type="term" value="P:glycine biosynthetic process, by transamination of glyoxylate"/>
    <property type="evidence" value="ECO:0007669"/>
    <property type="project" value="TreeGrafter"/>
</dbReference>
<dbReference type="InterPro" id="IPR015424">
    <property type="entry name" value="PyrdxlP-dep_Trfase"/>
</dbReference>
<name>A0A5C0UG69_9PROT</name>
<comment type="cofactor">
    <cofactor evidence="1">
        <name>pyridoxal 5'-phosphate</name>
        <dbReference type="ChEBI" id="CHEBI:597326"/>
    </cofactor>
</comment>
<keyword evidence="4" id="KW-1185">Reference proteome</keyword>